<organism evidence="1 6">
    <name type="scientific">Bacillus cereus</name>
    <dbReference type="NCBI Taxonomy" id="1396"/>
    <lineage>
        <taxon>Bacteria</taxon>
        <taxon>Bacillati</taxon>
        <taxon>Bacillota</taxon>
        <taxon>Bacilli</taxon>
        <taxon>Bacillales</taxon>
        <taxon>Bacillaceae</taxon>
        <taxon>Bacillus</taxon>
        <taxon>Bacillus cereus group</taxon>
    </lineage>
</organism>
<name>A0A150CAM4_BACCE</name>
<sequence length="60" mass="6779">MLISGEEKIKSMIKYLLGDKVSENDTLHALKEIHKQGFITDNELSEVMQQMEPKKGLASC</sequence>
<dbReference type="AlphaFoldDB" id="A0A150CAM4"/>
<accession>A0A150CAM4</accession>
<evidence type="ECO:0000313" key="5">
    <source>
        <dbReference type="Proteomes" id="UP000224413"/>
    </source>
</evidence>
<dbReference type="Proteomes" id="UP000224413">
    <property type="component" value="Unassembled WGS sequence"/>
</dbReference>
<evidence type="ECO:0000313" key="2">
    <source>
        <dbReference type="EMBL" id="PFK27009.1"/>
    </source>
</evidence>
<dbReference type="EMBL" id="WBPP01000008">
    <property type="protein sequence ID" value="KAB2398893.1"/>
    <property type="molecule type" value="Genomic_DNA"/>
</dbReference>
<comment type="caution">
    <text evidence="1">The sequence shown here is derived from an EMBL/GenBank/DDBJ whole genome shotgun (WGS) entry which is preliminary data.</text>
</comment>
<reference evidence="1 6" key="2">
    <citation type="submission" date="2019-10" db="EMBL/GenBank/DDBJ databases">
        <title>Bacillus from the desert of Cuatro Cinegas, Coahuila.</title>
        <authorList>
            <person name="Olmedo-Alvarez G."/>
            <person name="Saldana S."/>
            <person name="Barcelo D."/>
        </authorList>
    </citation>
    <scope>NUCLEOTIDE SEQUENCE [LARGE SCALE GENOMIC DNA]</scope>
    <source>
        <strain evidence="1 6">CH417_13T</strain>
    </source>
</reference>
<gene>
    <name evidence="3" type="ORF">CN980_19915</name>
    <name evidence="2" type="ORF">COI98_03015</name>
    <name evidence="1" type="ORF">F8172_08495</name>
</gene>
<protein>
    <submittedName>
        <fullName evidence="1">Uncharacterized protein</fullName>
    </submittedName>
</protein>
<dbReference type="EMBL" id="NUIQ01000166">
    <property type="protein sequence ID" value="PGO72222.1"/>
    <property type="molecule type" value="Genomic_DNA"/>
</dbReference>
<reference evidence="4 5" key="1">
    <citation type="submission" date="2017-09" db="EMBL/GenBank/DDBJ databases">
        <title>Large-scale bioinformatics analysis of Bacillus genomes uncovers conserved roles of natural products in bacterial physiology.</title>
        <authorList>
            <consortium name="Agbiome Team Llc"/>
            <person name="Bleich R.M."/>
            <person name="Grubbs K.J."/>
            <person name="Santa Maria K.C."/>
            <person name="Allen S.E."/>
            <person name="Farag S."/>
            <person name="Shank E.A."/>
            <person name="Bowers A."/>
        </authorList>
    </citation>
    <scope>NUCLEOTIDE SEQUENCE [LARGE SCALE GENOMIC DNA]</scope>
    <source>
        <strain evidence="3 4">AFS049141</strain>
        <strain evidence="2 5">AFS083741</strain>
    </source>
</reference>
<dbReference type="Proteomes" id="UP000475765">
    <property type="component" value="Unassembled WGS sequence"/>
</dbReference>
<dbReference type="Proteomes" id="UP000223834">
    <property type="component" value="Unassembled WGS sequence"/>
</dbReference>
<evidence type="ECO:0000313" key="4">
    <source>
        <dbReference type="Proteomes" id="UP000223834"/>
    </source>
</evidence>
<dbReference type="EMBL" id="NUWJ01000036">
    <property type="protein sequence ID" value="PFK27009.1"/>
    <property type="molecule type" value="Genomic_DNA"/>
</dbReference>
<evidence type="ECO:0000313" key="6">
    <source>
        <dbReference type="Proteomes" id="UP000475765"/>
    </source>
</evidence>
<proteinExistence type="predicted"/>
<evidence type="ECO:0000313" key="3">
    <source>
        <dbReference type="EMBL" id="PGO72222.1"/>
    </source>
</evidence>
<evidence type="ECO:0000313" key="1">
    <source>
        <dbReference type="EMBL" id="KAB2398893.1"/>
    </source>
</evidence>
<dbReference type="RefSeq" id="WP_000908628.1">
    <property type="nucleotide sequence ID" value="NZ_CP106987.1"/>
</dbReference>